<comment type="caution">
    <text evidence="2">The sequence shown here is derived from an EMBL/GenBank/DDBJ whole genome shotgun (WGS) entry which is preliminary data.</text>
</comment>
<accession>A0ABQ7CJ95</accession>
<gene>
    <name evidence="2" type="ORF">DY000_02000061</name>
</gene>
<evidence type="ECO:0000313" key="2">
    <source>
        <dbReference type="EMBL" id="KAF3551699.1"/>
    </source>
</evidence>
<organism evidence="2 3">
    <name type="scientific">Brassica cretica</name>
    <name type="common">Mustard</name>
    <dbReference type="NCBI Taxonomy" id="69181"/>
    <lineage>
        <taxon>Eukaryota</taxon>
        <taxon>Viridiplantae</taxon>
        <taxon>Streptophyta</taxon>
        <taxon>Embryophyta</taxon>
        <taxon>Tracheophyta</taxon>
        <taxon>Spermatophyta</taxon>
        <taxon>Magnoliopsida</taxon>
        <taxon>eudicotyledons</taxon>
        <taxon>Gunneridae</taxon>
        <taxon>Pentapetalae</taxon>
        <taxon>rosids</taxon>
        <taxon>malvids</taxon>
        <taxon>Brassicales</taxon>
        <taxon>Brassicaceae</taxon>
        <taxon>Brassiceae</taxon>
        <taxon>Brassica</taxon>
    </lineage>
</organism>
<name>A0ABQ7CJ95_BRACR</name>
<evidence type="ECO:0008006" key="4">
    <source>
        <dbReference type="Google" id="ProtNLM"/>
    </source>
</evidence>
<evidence type="ECO:0000313" key="3">
    <source>
        <dbReference type="Proteomes" id="UP000266723"/>
    </source>
</evidence>
<keyword evidence="3" id="KW-1185">Reference proteome</keyword>
<evidence type="ECO:0000256" key="1">
    <source>
        <dbReference type="SAM" id="MobiDB-lite"/>
    </source>
</evidence>
<dbReference type="Proteomes" id="UP000266723">
    <property type="component" value="Unassembled WGS sequence"/>
</dbReference>
<protein>
    <recommendedName>
        <fullName evidence="4">RNase H type-1 domain-containing protein</fullName>
    </recommendedName>
</protein>
<sequence>MPTFLVPLSSSAPRDQVTPRLSLVLYRRKSQPVRSNPLHPPEPPDPPDPTITPQPPPSSSVNTSPPQSPSLFCARPSSISIQSPRSLPSPFRFHLSLHNKVSKLVPVWRSLADSWEVADASMLESPTPQGHVNQNRQPLPFVGLHQLDLPMSQPYKCWLSLMVSFPHRQRLTPQPTVRSQELEHQLECYLSNSAIRAFLVSLQDNFVDVSVLMWLAVLKPLSLHLDAFWFVSTMRNISRVSVYSRIILKPYCSTGNSTSFPCSSSDSSFTETSRQFIGRCFASVYRVHLAQSRDDVLEFASLFFQPSQARRVYAAASPLLMNIRSKFRQIRPFPTVKVTRSAPSSAQILIRHAPRFQQDSNLIICKADAAWEAPIHGSLGQSYIGSPLIAEAIAMRLAFCMVQILEFPKLKVFTDISTLFRAISGNLQSKEIIGIVKDIRSISSGFASIFSCFSTLANVSAKEALKAFLSLY</sequence>
<dbReference type="EMBL" id="QGKV02000832">
    <property type="protein sequence ID" value="KAF3551699.1"/>
    <property type="molecule type" value="Genomic_DNA"/>
</dbReference>
<proteinExistence type="predicted"/>
<feature type="region of interest" description="Disordered" evidence="1">
    <location>
        <begin position="25"/>
        <end position="75"/>
    </location>
</feature>
<reference evidence="2 3" key="1">
    <citation type="journal article" date="2020" name="BMC Genomics">
        <title>Intraspecific diversification of the crop wild relative Brassica cretica Lam. using demographic model selection.</title>
        <authorList>
            <person name="Kioukis A."/>
            <person name="Michalopoulou V.A."/>
            <person name="Briers L."/>
            <person name="Pirintsos S."/>
            <person name="Studholme D.J."/>
            <person name="Pavlidis P."/>
            <person name="Sarris P.F."/>
        </authorList>
    </citation>
    <scope>NUCLEOTIDE SEQUENCE [LARGE SCALE GENOMIC DNA]</scope>
    <source>
        <strain evidence="3">cv. PFS-1207/04</strain>
    </source>
</reference>
<feature type="compositionally biased region" description="Pro residues" evidence="1">
    <location>
        <begin position="38"/>
        <end position="58"/>
    </location>
</feature>